<keyword evidence="1" id="KW-0472">Membrane</keyword>
<sequence>MSDAGLSLQDAAREFSTSKLLVGTSSGMSLLGALAMIAHYLVFQESRRCGRRLLFCLHVADAGAACSWLLVFLLPSHDNEVVDSAGFQTAGICIAQRHVCGLRVLRSIFFNCWLGDAKLQNCMKVDTTLLHGAYQQR</sequence>
<comment type="caution">
    <text evidence="2">The sequence shown here is derived from an EMBL/GenBank/DDBJ whole genome shotgun (WGS) entry which is preliminary data.</text>
</comment>
<evidence type="ECO:0000313" key="2">
    <source>
        <dbReference type="EMBL" id="POM59338.1"/>
    </source>
</evidence>
<evidence type="ECO:0000256" key="1">
    <source>
        <dbReference type="SAM" id="Phobius"/>
    </source>
</evidence>
<accession>A0A2P4X1B1</accession>
<name>A0A2P4X1B1_9STRA</name>
<dbReference type="EMBL" id="NCKW01017209">
    <property type="protein sequence ID" value="POM59338.1"/>
    <property type="molecule type" value="Genomic_DNA"/>
</dbReference>
<evidence type="ECO:0000313" key="3">
    <source>
        <dbReference type="Proteomes" id="UP000237271"/>
    </source>
</evidence>
<keyword evidence="1" id="KW-0812">Transmembrane</keyword>
<gene>
    <name evidence="2" type="ORF">PHPALM_31944</name>
</gene>
<keyword evidence="1" id="KW-1133">Transmembrane helix</keyword>
<dbReference type="AlphaFoldDB" id="A0A2P4X1B1"/>
<dbReference type="Gene3D" id="1.20.1070.10">
    <property type="entry name" value="Rhodopsin 7-helix transmembrane proteins"/>
    <property type="match status" value="1"/>
</dbReference>
<dbReference type="OrthoDB" id="100006at2759"/>
<organism evidence="2 3">
    <name type="scientific">Phytophthora palmivora</name>
    <dbReference type="NCBI Taxonomy" id="4796"/>
    <lineage>
        <taxon>Eukaryota</taxon>
        <taxon>Sar</taxon>
        <taxon>Stramenopiles</taxon>
        <taxon>Oomycota</taxon>
        <taxon>Peronosporomycetes</taxon>
        <taxon>Peronosporales</taxon>
        <taxon>Peronosporaceae</taxon>
        <taxon>Phytophthora</taxon>
    </lineage>
</organism>
<feature type="transmembrane region" description="Helical" evidence="1">
    <location>
        <begin position="53"/>
        <end position="74"/>
    </location>
</feature>
<feature type="transmembrane region" description="Helical" evidence="1">
    <location>
        <begin position="20"/>
        <end position="41"/>
    </location>
</feature>
<keyword evidence="3" id="KW-1185">Reference proteome</keyword>
<dbReference type="Proteomes" id="UP000237271">
    <property type="component" value="Unassembled WGS sequence"/>
</dbReference>
<reference evidence="2 3" key="1">
    <citation type="journal article" date="2017" name="Genome Biol. Evol.">
        <title>Phytophthora megakarya and P. palmivora, closely related causal agents of cacao black pod rot, underwent increases in genome sizes and gene numbers by different mechanisms.</title>
        <authorList>
            <person name="Ali S.S."/>
            <person name="Shao J."/>
            <person name="Lary D.J."/>
            <person name="Kronmiller B."/>
            <person name="Shen D."/>
            <person name="Strem M.D."/>
            <person name="Amoako-Attah I."/>
            <person name="Akrofi A.Y."/>
            <person name="Begoude B.A."/>
            <person name="Ten Hoopen G.M."/>
            <person name="Coulibaly K."/>
            <person name="Kebe B.I."/>
            <person name="Melnick R.L."/>
            <person name="Guiltinan M.J."/>
            <person name="Tyler B.M."/>
            <person name="Meinhardt L.W."/>
            <person name="Bailey B.A."/>
        </authorList>
    </citation>
    <scope>NUCLEOTIDE SEQUENCE [LARGE SCALE GENOMIC DNA]</scope>
    <source>
        <strain evidence="3">sbr112.9</strain>
    </source>
</reference>
<protein>
    <submittedName>
        <fullName evidence="2">Uncharacterized protein</fullName>
    </submittedName>
</protein>
<proteinExistence type="predicted"/>